<dbReference type="AlphaFoldDB" id="Q2H5L7"/>
<dbReference type="Proteomes" id="UP000001056">
    <property type="component" value="Unassembled WGS sequence"/>
</dbReference>
<keyword evidence="2" id="KW-1185">Reference proteome</keyword>
<dbReference type="GeneID" id="4390285"/>
<evidence type="ECO:0000313" key="2">
    <source>
        <dbReference type="Proteomes" id="UP000001056"/>
    </source>
</evidence>
<dbReference type="OrthoDB" id="10358386at2759"/>
<organism evidence="1 2">
    <name type="scientific">Chaetomium globosum (strain ATCC 6205 / CBS 148.51 / DSM 1962 / NBRC 6347 / NRRL 1970)</name>
    <name type="common">Soil fungus</name>
    <dbReference type="NCBI Taxonomy" id="306901"/>
    <lineage>
        <taxon>Eukaryota</taxon>
        <taxon>Fungi</taxon>
        <taxon>Dikarya</taxon>
        <taxon>Ascomycota</taxon>
        <taxon>Pezizomycotina</taxon>
        <taxon>Sordariomycetes</taxon>
        <taxon>Sordariomycetidae</taxon>
        <taxon>Sordariales</taxon>
        <taxon>Chaetomiaceae</taxon>
        <taxon>Chaetomium</taxon>
    </lineage>
</organism>
<dbReference type="RefSeq" id="XP_001222143.1">
    <property type="nucleotide sequence ID" value="XM_001222142.1"/>
</dbReference>
<proteinExistence type="predicted"/>
<sequence>MGIDRDTRPADKKFHKFRRDDQLRRYLTSRQQSHIARVINGHPGGGRPRLRAILPTVGLIWPFKAFMVGDSDEKVTTALRKITPHLSEERVENCFSQMFLEATKEISRPTHPPNGKVDFIVFIRILQGINMSSAGPKVSASQIREYEGRYPVDVVMPECPVAQAGPPRVPTGRVNRDNDVDMMADGIRDLAIEQSYKEGTGGGGSADGDVICGGMADRDVITYM</sequence>
<dbReference type="EMBL" id="CH408031">
    <property type="protein sequence ID" value="EAQ89429.1"/>
    <property type="molecule type" value="Genomic_DNA"/>
</dbReference>
<gene>
    <name evidence="1" type="ORF">CHGG_06048</name>
</gene>
<accession>Q2H5L7</accession>
<name>Q2H5L7_CHAGB</name>
<reference evidence="2" key="1">
    <citation type="journal article" date="2015" name="Genome Announc.">
        <title>Draft genome sequence of the cellulolytic fungus Chaetomium globosum.</title>
        <authorList>
            <person name="Cuomo C.A."/>
            <person name="Untereiner W.A."/>
            <person name="Ma L.-J."/>
            <person name="Grabherr M."/>
            <person name="Birren B.W."/>
        </authorList>
    </citation>
    <scope>NUCLEOTIDE SEQUENCE [LARGE SCALE GENOMIC DNA]</scope>
    <source>
        <strain evidence="2">ATCC 6205 / CBS 148.51 / DSM 1962 / NBRC 6347 / NRRL 1970</strain>
    </source>
</reference>
<evidence type="ECO:0000313" key="1">
    <source>
        <dbReference type="EMBL" id="EAQ89429.1"/>
    </source>
</evidence>
<dbReference type="InParanoid" id="Q2H5L7"/>
<protein>
    <submittedName>
        <fullName evidence="1">Uncharacterized protein</fullName>
    </submittedName>
</protein>
<dbReference type="VEuPathDB" id="FungiDB:CHGG_06048"/>
<dbReference type="HOGENOM" id="CLU_1234858_0_0_1"/>